<evidence type="ECO:0000259" key="1">
    <source>
        <dbReference type="Pfam" id="PF08241"/>
    </source>
</evidence>
<dbReference type="OrthoDB" id="529208at2"/>
<dbReference type="HOGENOM" id="CLU_089571_0_0_0"/>
<dbReference type="GO" id="GO:0008757">
    <property type="term" value="F:S-adenosylmethionine-dependent methyltransferase activity"/>
    <property type="evidence" value="ECO:0007669"/>
    <property type="project" value="InterPro"/>
</dbReference>
<dbReference type="InterPro" id="IPR029063">
    <property type="entry name" value="SAM-dependent_MTases_sf"/>
</dbReference>
<accession>A7NMU5</accession>
<dbReference type="SUPFAM" id="SSF53335">
    <property type="entry name" value="S-adenosyl-L-methionine-dependent methyltransferases"/>
    <property type="match status" value="1"/>
</dbReference>
<dbReference type="InterPro" id="IPR050508">
    <property type="entry name" value="Methyltransf_Superfamily"/>
</dbReference>
<dbReference type="KEGG" id="rca:Rcas_2798"/>
<dbReference type="AlphaFoldDB" id="A7NMU5"/>
<dbReference type="EMBL" id="CP000804">
    <property type="protein sequence ID" value="ABU58869.1"/>
    <property type="molecule type" value="Genomic_DNA"/>
</dbReference>
<dbReference type="Gene3D" id="3.40.50.150">
    <property type="entry name" value="Vaccinia Virus protein VP39"/>
    <property type="match status" value="1"/>
</dbReference>
<proteinExistence type="predicted"/>
<dbReference type="Pfam" id="PF08241">
    <property type="entry name" value="Methyltransf_11"/>
    <property type="match status" value="1"/>
</dbReference>
<evidence type="ECO:0000313" key="3">
    <source>
        <dbReference type="Proteomes" id="UP000000263"/>
    </source>
</evidence>
<gene>
    <name evidence="2" type="ordered locus">Rcas_2798</name>
</gene>
<name>A7NMU5_ROSCS</name>
<dbReference type="PANTHER" id="PTHR42912">
    <property type="entry name" value="METHYLTRANSFERASE"/>
    <property type="match status" value="1"/>
</dbReference>
<evidence type="ECO:0000313" key="2">
    <source>
        <dbReference type="EMBL" id="ABU58869.1"/>
    </source>
</evidence>
<keyword evidence="3" id="KW-1185">Reference proteome</keyword>
<dbReference type="Proteomes" id="UP000000263">
    <property type="component" value="Chromosome"/>
</dbReference>
<feature type="domain" description="Methyltransferase type 11" evidence="1">
    <location>
        <begin position="44"/>
        <end position="138"/>
    </location>
</feature>
<dbReference type="Gene3D" id="1.10.8.900">
    <property type="match status" value="1"/>
</dbReference>
<dbReference type="GO" id="GO:0032259">
    <property type="term" value="P:methylation"/>
    <property type="evidence" value="ECO:0007669"/>
    <property type="project" value="UniProtKB-KW"/>
</dbReference>
<keyword evidence="2" id="KW-0808">Transferase</keyword>
<dbReference type="InterPro" id="IPR013216">
    <property type="entry name" value="Methyltransf_11"/>
</dbReference>
<keyword evidence="2" id="KW-0489">Methyltransferase</keyword>
<dbReference type="RefSeq" id="WP_012121293.1">
    <property type="nucleotide sequence ID" value="NC_009767.1"/>
</dbReference>
<reference evidence="2 3" key="1">
    <citation type="submission" date="2007-08" db="EMBL/GenBank/DDBJ databases">
        <title>Complete sequence of Roseiflexus castenholzii DSM 13941.</title>
        <authorList>
            <consortium name="US DOE Joint Genome Institute"/>
            <person name="Copeland A."/>
            <person name="Lucas S."/>
            <person name="Lapidus A."/>
            <person name="Barry K."/>
            <person name="Glavina del Rio T."/>
            <person name="Dalin E."/>
            <person name="Tice H."/>
            <person name="Pitluck S."/>
            <person name="Thompson L.S."/>
            <person name="Brettin T."/>
            <person name="Bruce D."/>
            <person name="Detter J.C."/>
            <person name="Han C."/>
            <person name="Tapia R."/>
            <person name="Schmutz J."/>
            <person name="Larimer F."/>
            <person name="Land M."/>
            <person name="Hauser L."/>
            <person name="Kyrpides N."/>
            <person name="Mikhailova N."/>
            <person name="Bryant D.A."/>
            <person name="Hanada S."/>
            <person name="Tsukatani Y."/>
            <person name="Richardson P."/>
        </authorList>
    </citation>
    <scope>NUCLEOTIDE SEQUENCE [LARGE SCALE GENOMIC DNA]</scope>
    <source>
        <strain evidence="3">DSM 13941 / HLO8</strain>
    </source>
</reference>
<dbReference type="CDD" id="cd02440">
    <property type="entry name" value="AdoMet_MTases"/>
    <property type="match status" value="1"/>
</dbReference>
<organism evidence="2 3">
    <name type="scientific">Roseiflexus castenholzii (strain DSM 13941 / HLO8)</name>
    <dbReference type="NCBI Taxonomy" id="383372"/>
    <lineage>
        <taxon>Bacteria</taxon>
        <taxon>Bacillati</taxon>
        <taxon>Chloroflexota</taxon>
        <taxon>Chloroflexia</taxon>
        <taxon>Chloroflexales</taxon>
        <taxon>Roseiflexineae</taxon>
        <taxon>Roseiflexaceae</taxon>
        <taxon>Roseiflexus</taxon>
    </lineage>
</organism>
<dbReference type="eggNOG" id="COG2226">
    <property type="taxonomic scope" value="Bacteria"/>
</dbReference>
<sequence length="272" mass="30667">MPGISFDRAVDYYDATRGYPPGVAEQLRDALVATLQLSQHARLLEAGIGTGRIALPFIEKGYFYVGVDLARRMMGQLCQKLDGRVHQAYLVCGDVMHMPAANAAFDAVIMAHVLHLVADWRWTLNEVRRVLHPGGAIVLLSDERNEQDGDPPAPRMQVQQAWSAILDELNVPPDQRRESAPHGLDERFQSHLEASGATVERATLLTYRQSPQSVRSVAQRYQERMYSSCWVLPDDLHAEAARRLQRWINDHPSPDTMHEPSARIDAMIARWV</sequence>
<protein>
    <submittedName>
        <fullName evidence="2">Methyltransferase type 11</fullName>
    </submittedName>
</protein>